<keyword evidence="4" id="KW-1185">Reference proteome</keyword>
<dbReference type="EMBL" id="JARKIF010000016">
    <property type="protein sequence ID" value="KAJ7621199.1"/>
    <property type="molecule type" value="Genomic_DNA"/>
</dbReference>
<dbReference type="SUPFAM" id="SSF53474">
    <property type="entry name" value="alpha/beta-Hydrolases"/>
    <property type="match status" value="1"/>
</dbReference>
<dbReference type="Gene3D" id="3.40.50.1820">
    <property type="entry name" value="alpha/beta hydrolase"/>
    <property type="match status" value="1"/>
</dbReference>
<dbReference type="Pfam" id="PF03959">
    <property type="entry name" value="FSH1"/>
    <property type="match status" value="1"/>
</dbReference>
<gene>
    <name evidence="3" type="ORF">FB45DRAFT_137360</name>
</gene>
<evidence type="ECO:0000313" key="4">
    <source>
        <dbReference type="Proteomes" id="UP001221142"/>
    </source>
</evidence>
<dbReference type="PANTHER" id="PTHR48070">
    <property type="entry name" value="ESTERASE OVCA2"/>
    <property type="match status" value="1"/>
</dbReference>
<evidence type="ECO:0000313" key="3">
    <source>
        <dbReference type="EMBL" id="KAJ7621199.1"/>
    </source>
</evidence>
<proteinExistence type="predicted"/>
<dbReference type="InterPro" id="IPR050593">
    <property type="entry name" value="LovG"/>
</dbReference>
<reference evidence="3" key="1">
    <citation type="submission" date="2023-03" db="EMBL/GenBank/DDBJ databases">
        <title>Massive genome expansion in bonnet fungi (Mycena s.s.) driven by repeated elements and novel gene families across ecological guilds.</title>
        <authorList>
            <consortium name="Lawrence Berkeley National Laboratory"/>
            <person name="Harder C.B."/>
            <person name="Miyauchi S."/>
            <person name="Viragh M."/>
            <person name="Kuo A."/>
            <person name="Thoen E."/>
            <person name="Andreopoulos B."/>
            <person name="Lu D."/>
            <person name="Skrede I."/>
            <person name="Drula E."/>
            <person name="Henrissat B."/>
            <person name="Morin E."/>
            <person name="Kohler A."/>
            <person name="Barry K."/>
            <person name="LaButti K."/>
            <person name="Morin E."/>
            <person name="Salamov A."/>
            <person name="Lipzen A."/>
            <person name="Mereny Z."/>
            <person name="Hegedus B."/>
            <person name="Baldrian P."/>
            <person name="Stursova M."/>
            <person name="Weitz H."/>
            <person name="Taylor A."/>
            <person name="Grigoriev I.V."/>
            <person name="Nagy L.G."/>
            <person name="Martin F."/>
            <person name="Kauserud H."/>
        </authorList>
    </citation>
    <scope>NUCLEOTIDE SEQUENCE</scope>
    <source>
        <strain evidence="3">9284</strain>
    </source>
</reference>
<protein>
    <submittedName>
        <fullName evidence="3">Serine hydrolase-domain-containing protein</fullName>
    </submittedName>
</protein>
<name>A0AAD7BHK7_9AGAR</name>
<feature type="domain" description="Serine hydrolase" evidence="2">
    <location>
        <begin position="2"/>
        <end position="210"/>
    </location>
</feature>
<dbReference type="InterPro" id="IPR005645">
    <property type="entry name" value="FSH-like_dom"/>
</dbReference>
<dbReference type="Proteomes" id="UP001221142">
    <property type="component" value="Unassembled WGS sequence"/>
</dbReference>
<dbReference type="InterPro" id="IPR029058">
    <property type="entry name" value="AB_hydrolase_fold"/>
</dbReference>
<evidence type="ECO:0000256" key="1">
    <source>
        <dbReference type="ARBA" id="ARBA00022801"/>
    </source>
</evidence>
<keyword evidence="1 3" id="KW-0378">Hydrolase</keyword>
<dbReference type="PANTHER" id="PTHR48070:SF6">
    <property type="entry name" value="ESTERASE OVCA2"/>
    <property type="match status" value="1"/>
</dbReference>
<comment type="caution">
    <text evidence="3">The sequence shown here is derived from an EMBL/GenBank/DDBJ whole genome shotgun (WGS) entry which is preliminary data.</text>
</comment>
<accession>A0AAD7BHK7</accession>
<dbReference type="GO" id="GO:0005634">
    <property type="term" value="C:nucleus"/>
    <property type="evidence" value="ECO:0007669"/>
    <property type="project" value="TreeGrafter"/>
</dbReference>
<sequence length="265" mass="29986">MKRVLCLHGHFHSADYFKSKLDAIRDACRESIEFVFVDAPHVLSPVDLPGAASNDSLTVWSDINTNTSRAWWRYLYDVRDVSAVVESFHYIKNVLETQGPFEGILGFSQGACFAAMILAYMEHPHVMPHLLPDLKHPPFEFAVFISGFVAPTTAFPLPPMIHTPSLHVMGFNDIMVSPEMSLELAEHFDKPQIEMHEGGHFVPRKLTWRRFLSEYLNSRASTSVPALWKPIPAPTPAWYREKLPAKELRGSRSMPGLRNSDILAC</sequence>
<organism evidence="3 4">
    <name type="scientific">Roridomyces roridus</name>
    <dbReference type="NCBI Taxonomy" id="1738132"/>
    <lineage>
        <taxon>Eukaryota</taxon>
        <taxon>Fungi</taxon>
        <taxon>Dikarya</taxon>
        <taxon>Basidiomycota</taxon>
        <taxon>Agaricomycotina</taxon>
        <taxon>Agaricomycetes</taxon>
        <taxon>Agaricomycetidae</taxon>
        <taxon>Agaricales</taxon>
        <taxon>Marasmiineae</taxon>
        <taxon>Mycenaceae</taxon>
        <taxon>Roridomyces</taxon>
    </lineage>
</organism>
<dbReference type="AlphaFoldDB" id="A0AAD7BHK7"/>
<dbReference type="GO" id="GO:0016787">
    <property type="term" value="F:hydrolase activity"/>
    <property type="evidence" value="ECO:0007669"/>
    <property type="project" value="UniProtKB-KW"/>
</dbReference>
<evidence type="ECO:0000259" key="2">
    <source>
        <dbReference type="Pfam" id="PF03959"/>
    </source>
</evidence>
<dbReference type="GO" id="GO:0005737">
    <property type="term" value="C:cytoplasm"/>
    <property type="evidence" value="ECO:0007669"/>
    <property type="project" value="TreeGrafter"/>
</dbReference>